<dbReference type="AlphaFoldDB" id="A0A9D4STI1"/>
<sequence length="195" mass="21845">MPEDPSSDFGKRWGVSFISNPAGTRGLPETKEAVTKLAYERCLSSLTDARWAREVYKYLHLRSIRMKFGAVQGGSNPAEGPFQRYIRKKVQELVRGVETERWREGKTDIAEEAFYDNYRGSGLLCEARSVPSFHPAYPRAWFMRLDAILAVNGLKAQSLMHAVLLNALPVELCQLATRSSSSPRAYDDLCAAVLA</sequence>
<dbReference type="Proteomes" id="UP000821837">
    <property type="component" value="Chromosome 6"/>
</dbReference>
<gene>
    <name evidence="1" type="ORF">HPB52_022685</name>
</gene>
<organism evidence="1 2">
    <name type="scientific">Rhipicephalus sanguineus</name>
    <name type="common">Brown dog tick</name>
    <name type="synonym">Ixodes sanguineus</name>
    <dbReference type="NCBI Taxonomy" id="34632"/>
    <lineage>
        <taxon>Eukaryota</taxon>
        <taxon>Metazoa</taxon>
        <taxon>Ecdysozoa</taxon>
        <taxon>Arthropoda</taxon>
        <taxon>Chelicerata</taxon>
        <taxon>Arachnida</taxon>
        <taxon>Acari</taxon>
        <taxon>Parasitiformes</taxon>
        <taxon>Ixodida</taxon>
        <taxon>Ixodoidea</taxon>
        <taxon>Ixodidae</taxon>
        <taxon>Rhipicephalinae</taxon>
        <taxon>Rhipicephalus</taxon>
        <taxon>Rhipicephalus</taxon>
    </lineage>
</organism>
<protein>
    <submittedName>
        <fullName evidence="1">Uncharacterized protein</fullName>
    </submittedName>
</protein>
<comment type="caution">
    <text evidence="1">The sequence shown here is derived from an EMBL/GenBank/DDBJ whole genome shotgun (WGS) entry which is preliminary data.</text>
</comment>
<keyword evidence="2" id="KW-1185">Reference proteome</keyword>
<dbReference type="EMBL" id="JABSTV010001252">
    <property type="protein sequence ID" value="KAH7948421.1"/>
    <property type="molecule type" value="Genomic_DNA"/>
</dbReference>
<accession>A0A9D4STI1</accession>
<reference evidence="1" key="2">
    <citation type="submission" date="2021-09" db="EMBL/GenBank/DDBJ databases">
        <authorList>
            <person name="Jia N."/>
            <person name="Wang J."/>
            <person name="Shi W."/>
            <person name="Du L."/>
            <person name="Sun Y."/>
            <person name="Zhan W."/>
            <person name="Jiang J."/>
            <person name="Wang Q."/>
            <person name="Zhang B."/>
            <person name="Ji P."/>
            <person name="Sakyi L.B."/>
            <person name="Cui X."/>
            <person name="Yuan T."/>
            <person name="Jiang B."/>
            <person name="Yang W."/>
            <person name="Lam T.T.-Y."/>
            <person name="Chang Q."/>
            <person name="Ding S."/>
            <person name="Wang X."/>
            <person name="Zhu J."/>
            <person name="Ruan X."/>
            <person name="Zhao L."/>
            <person name="Wei J."/>
            <person name="Que T."/>
            <person name="Du C."/>
            <person name="Cheng J."/>
            <person name="Dai P."/>
            <person name="Han X."/>
            <person name="Huang E."/>
            <person name="Gao Y."/>
            <person name="Liu J."/>
            <person name="Shao H."/>
            <person name="Ye R."/>
            <person name="Li L."/>
            <person name="Wei W."/>
            <person name="Wang X."/>
            <person name="Wang C."/>
            <person name="Huo Q."/>
            <person name="Li W."/>
            <person name="Guo W."/>
            <person name="Chen H."/>
            <person name="Chen S."/>
            <person name="Zhou L."/>
            <person name="Zhou L."/>
            <person name="Ni X."/>
            <person name="Tian J."/>
            <person name="Zhou Y."/>
            <person name="Sheng Y."/>
            <person name="Liu T."/>
            <person name="Pan Y."/>
            <person name="Xia L."/>
            <person name="Li J."/>
            <person name="Zhao F."/>
            <person name="Cao W."/>
        </authorList>
    </citation>
    <scope>NUCLEOTIDE SEQUENCE</scope>
    <source>
        <strain evidence="1">Rsan-2018</strain>
        <tissue evidence="1">Larvae</tissue>
    </source>
</reference>
<name>A0A9D4STI1_RHISA</name>
<reference evidence="1" key="1">
    <citation type="journal article" date="2020" name="Cell">
        <title>Large-Scale Comparative Analyses of Tick Genomes Elucidate Their Genetic Diversity and Vector Capacities.</title>
        <authorList>
            <consortium name="Tick Genome and Microbiome Consortium (TIGMIC)"/>
            <person name="Jia N."/>
            <person name="Wang J."/>
            <person name="Shi W."/>
            <person name="Du L."/>
            <person name="Sun Y."/>
            <person name="Zhan W."/>
            <person name="Jiang J.F."/>
            <person name="Wang Q."/>
            <person name="Zhang B."/>
            <person name="Ji P."/>
            <person name="Bell-Sakyi L."/>
            <person name="Cui X.M."/>
            <person name="Yuan T.T."/>
            <person name="Jiang B.G."/>
            <person name="Yang W.F."/>
            <person name="Lam T.T."/>
            <person name="Chang Q.C."/>
            <person name="Ding S.J."/>
            <person name="Wang X.J."/>
            <person name="Zhu J.G."/>
            <person name="Ruan X.D."/>
            <person name="Zhao L."/>
            <person name="Wei J.T."/>
            <person name="Ye R.Z."/>
            <person name="Que T.C."/>
            <person name="Du C.H."/>
            <person name="Zhou Y.H."/>
            <person name="Cheng J.X."/>
            <person name="Dai P.F."/>
            <person name="Guo W.B."/>
            <person name="Han X.H."/>
            <person name="Huang E.J."/>
            <person name="Li L.F."/>
            <person name="Wei W."/>
            <person name="Gao Y.C."/>
            <person name="Liu J.Z."/>
            <person name="Shao H.Z."/>
            <person name="Wang X."/>
            <person name="Wang C.C."/>
            <person name="Yang T.C."/>
            <person name="Huo Q.B."/>
            <person name="Li W."/>
            <person name="Chen H.Y."/>
            <person name="Chen S.E."/>
            <person name="Zhou L.G."/>
            <person name="Ni X.B."/>
            <person name="Tian J.H."/>
            <person name="Sheng Y."/>
            <person name="Liu T."/>
            <person name="Pan Y.S."/>
            <person name="Xia L.Y."/>
            <person name="Li J."/>
            <person name="Zhao F."/>
            <person name="Cao W.C."/>
        </authorList>
    </citation>
    <scope>NUCLEOTIDE SEQUENCE</scope>
    <source>
        <strain evidence="1">Rsan-2018</strain>
    </source>
</reference>
<evidence type="ECO:0000313" key="2">
    <source>
        <dbReference type="Proteomes" id="UP000821837"/>
    </source>
</evidence>
<evidence type="ECO:0000313" key="1">
    <source>
        <dbReference type="EMBL" id="KAH7948421.1"/>
    </source>
</evidence>
<proteinExistence type="predicted"/>